<evidence type="ECO:0000256" key="6">
    <source>
        <dbReference type="ARBA" id="ARBA00022917"/>
    </source>
</evidence>
<keyword evidence="5 9" id="KW-0067">ATP-binding</keyword>
<evidence type="ECO:0000256" key="8">
    <source>
        <dbReference type="NCBIfam" id="TIGR00233"/>
    </source>
</evidence>
<comment type="similarity">
    <text evidence="1 9">Belongs to the class-I aminoacyl-tRNA synthetase family.</text>
</comment>
<dbReference type="Pfam" id="PF00579">
    <property type="entry name" value="tRNA-synt_1b"/>
    <property type="match status" value="1"/>
</dbReference>
<evidence type="ECO:0000313" key="10">
    <source>
        <dbReference type="EMBL" id="GIG40311.1"/>
    </source>
</evidence>
<keyword evidence="6 9" id="KW-0648">Protein biosynthesis</keyword>
<organism evidence="10 11">
    <name type="scientific">Cellulomonas phragmiteti</name>
    <dbReference type="NCBI Taxonomy" id="478780"/>
    <lineage>
        <taxon>Bacteria</taxon>
        <taxon>Bacillati</taxon>
        <taxon>Actinomycetota</taxon>
        <taxon>Actinomycetes</taxon>
        <taxon>Micrococcales</taxon>
        <taxon>Cellulomonadaceae</taxon>
        <taxon>Cellulomonas</taxon>
    </lineage>
</organism>
<dbReference type="SUPFAM" id="SSF52374">
    <property type="entry name" value="Nucleotidylyl transferase"/>
    <property type="match status" value="1"/>
</dbReference>
<dbReference type="InterPro" id="IPR002306">
    <property type="entry name" value="Trp-tRNA-ligase"/>
</dbReference>
<evidence type="ECO:0000256" key="9">
    <source>
        <dbReference type="RuleBase" id="RU363036"/>
    </source>
</evidence>
<reference evidence="10 11" key="1">
    <citation type="submission" date="2021-01" db="EMBL/GenBank/DDBJ databases">
        <title>Whole genome shotgun sequence of Cellulomonas phragmiteti NBRC 110785.</title>
        <authorList>
            <person name="Komaki H."/>
            <person name="Tamura T."/>
        </authorList>
    </citation>
    <scope>NUCLEOTIDE SEQUENCE [LARGE SCALE GENOMIC DNA]</scope>
    <source>
        <strain evidence="10 11">NBRC 110785</strain>
    </source>
</reference>
<dbReference type="InterPro" id="IPR002305">
    <property type="entry name" value="aa-tRNA-synth_Ic"/>
</dbReference>
<dbReference type="PANTHER" id="PTHR43766:SF1">
    <property type="entry name" value="TRYPTOPHAN--TRNA LIGASE, MITOCHONDRIAL"/>
    <property type="match status" value="1"/>
</dbReference>
<proteinExistence type="inferred from homology"/>
<dbReference type="Gene3D" id="3.40.50.620">
    <property type="entry name" value="HUPs"/>
    <property type="match status" value="1"/>
</dbReference>
<evidence type="ECO:0000256" key="4">
    <source>
        <dbReference type="ARBA" id="ARBA00022741"/>
    </source>
</evidence>
<dbReference type="NCBIfam" id="TIGR00233">
    <property type="entry name" value="trpS"/>
    <property type="match status" value="1"/>
</dbReference>
<evidence type="ECO:0000256" key="5">
    <source>
        <dbReference type="ARBA" id="ARBA00022840"/>
    </source>
</evidence>
<comment type="caution">
    <text evidence="10">The sequence shown here is derived from an EMBL/GenBank/DDBJ whole genome shotgun (WGS) entry which is preliminary data.</text>
</comment>
<dbReference type="GO" id="GO:0016874">
    <property type="term" value="F:ligase activity"/>
    <property type="evidence" value="ECO:0007669"/>
    <property type="project" value="UniProtKB-KW"/>
</dbReference>
<keyword evidence="11" id="KW-1185">Reference proteome</keyword>
<dbReference type="InterPro" id="IPR050203">
    <property type="entry name" value="Trp-tRNA_synthetase"/>
</dbReference>
<dbReference type="PANTHER" id="PTHR43766">
    <property type="entry name" value="TRYPTOPHAN--TRNA LIGASE, MITOCHONDRIAL"/>
    <property type="match status" value="1"/>
</dbReference>
<evidence type="ECO:0000313" key="11">
    <source>
        <dbReference type="Proteomes" id="UP000614741"/>
    </source>
</evidence>
<evidence type="ECO:0000256" key="1">
    <source>
        <dbReference type="ARBA" id="ARBA00005594"/>
    </source>
</evidence>
<evidence type="ECO:0000256" key="7">
    <source>
        <dbReference type="ARBA" id="ARBA00023146"/>
    </source>
</evidence>
<keyword evidence="7 9" id="KW-0030">Aminoacyl-tRNA synthetase</keyword>
<keyword evidence="4 9" id="KW-0547">Nucleotide-binding</keyword>
<accession>A0ABQ4DN19</accession>
<dbReference type="Gene3D" id="1.10.240.10">
    <property type="entry name" value="Tyrosyl-Transfer RNA Synthetase"/>
    <property type="match status" value="1"/>
</dbReference>
<keyword evidence="3 9" id="KW-0436">Ligase</keyword>
<dbReference type="InterPro" id="IPR014729">
    <property type="entry name" value="Rossmann-like_a/b/a_fold"/>
</dbReference>
<dbReference type="PROSITE" id="PS00178">
    <property type="entry name" value="AA_TRNA_LIGASE_I"/>
    <property type="match status" value="1"/>
</dbReference>
<protein>
    <recommendedName>
        <fullName evidence="2 8">Tryptophan--tRNA ligase</fullName>
        <ecNumber evidence="2 8">6.1.1.2</ecNumber>
    </recommendedName>
</protein>
<evidence type="ECO:0000256" key="3">
    <source>
        <dbReference type="ARBA" id="ARBA00022598"/>
    </source>
</evidence>
<dbReference type="InterPro" id="IPR001412">
    <property type="entry name" value="aa-tRNA-synth_I_CS"/>
</dbReference>
<dbReference type="EC" id="6.1.1.2" evidence="2 8"/>
<dbReference type="PRINTS" id="PR01039">
    <property type="entry name" value="TRNASYNTHTRP"/>
</dbReference>
<dbReference type="EMBL" id="BONP01000010">
    <property type="protein sequence ID" value="GIG40311.1"/>
    <property type="molecule type" value="Genomic_DNA"/>
</dbReference>
<dbReference type="RefSeq" id="WP_203673909.1">
    <property type="nucleotide sequence ID" value="NZ_BONP01000010.1"/>
</dbReference>
<dbReference type="Proteomes" id="UP000614741">
    <property type="component" value="Unassembled WGS sequence"/>
</dbReference>
<gene>
    <name evidence="10" type="ORF">Cph01nite_20730</name>
</gene>
<name>A0ABQ4DN19_9CELL</name>
<sequence length="353" mass="37714">MPTDLDVRTARDLARPDVVTLEDVLAGDPTTYRVLTGDRPTGALHVGHLFGTLATRVALQRHGVETIVVLADYQVITDRDDPGDLPGAVREVVLDYLAAGLDPDATTIFTHSAVPAVHQLMLPFLSLVPVAELDRNPTVKAEQAASGRALSGLLLTYPVHQAADVLSVHGTLVPVGRDQLPHLELTRTVARRFNRRYGHVFDEPSALLSDAPLVLGTDGAKMSKSRGNAIELRADADATAAALRAARTDAERTITYEPERRPEVANLLLLGALASGRTPQDLAEEVGDGGAGALKRYVTDALVAHLAPLRARRAQLARDRHVVTEVLARGAERATAIADATLATVRVAMRQTA</sequence>
<evidence type="ECO:0000256" key="2">
    <source>
        <dbReference type="ARBA" id="ARBA00013161"/>
    </source>
</evidence>